<evidence type="ECO:0000256" key="6">
    <source>
        <dbReference type="ARBA" id="ARBA00022837"/>
    </source>
</evidence>
<dbReference type="OrthoDB" id="416585at2759"/>
<evidence type="ECO:0000256" key="1">
    <source>
        <dbReference type="ARBA" id="ARBA00004141"/>
    </source>
</evidence>
<feature type="non-terminal residue" evidence="15">
    <location>
        <position position="398"/>
    </location>
</feature>
<reference evidence="15 16" key="1">
    <citation type="journal article" date="2015" name="Genome Biol. Evol.">
        <title>Phylogenomic analyses indicate that early fungi evolved digesting cell walls of algal ancestors of land plants.</title>
        <authorList>
            <person name="Chang Y."/>
            <person name="Wang S."/>
            <person name="Sekimoto S."/>
            <person name="Aerts A.L."/>
            <person name="Choi C."/>
            <person name="Clum A."/>
            <person name="LaButti K.M."/>
            <person name="Lindquist E.A."/>
            <person name="Yee Ngan C."/>
            <person name="Ohm R.A."/>
            <person name="Salamov A.A."/>
            <person name="Grigoriev I.V."/>
            <person name="Spatafora J.W."/>
            <person name="Berbee M.L."/>
        </authorList>
    </citation>
    <scope>NUCLEOTIDE SEQUENCE [LARGE SCALE GENOMIC DNA]</scope>
    <source>
        <strain evidence="15 16">NRRL 28638</strain>
    </source>
</reference>
<evidence type="ECO:0000256" key="9">
    <source>
        <dbReference type="ARBA" id="ARBA00023065"/>
    </source>
</evidence>
<keyword evidence="10 13" id="KW-0472">Membrane</keyword>
<evidence type="ECO:0000256" key="5">
    <source>
        <dbReference type="ARBA" id="ARBA00022692"/>
    </source>
</evidence>
<dbReference type="GO" id="GO:0008331">
    <property type="term" value="F:high voltage-gated calcium channel activity"/>
    <property type="evidence" value="ECO:0007669"/>
    <property type="project" value="TreeGrafter"/>
</dbReference>
<keyword evidence="5 13" id="KW-0812">Transmembrane</keyword>
<feature type="transmembrane region" description="Helical" evidence="13">
    <location>
        <begin position="102"/>
        <end position="125"/>
    </location>
</feature>
<dbReference type="InterPro" id="IPR005821">
    <property type="entry name" value="Ion_trans_dom"/>
</dbReference>
<dbReference type="PANTHER" id="PTHR45628:SF7">
    <property type="entry name" value="VOLTAGE-DEPENDENT CALCIUM CHANNEL TYPE A SUBUNIT ALPHA-1"/>
    <property type="match status" value="1"/>
</dbReference>
<keyword evidence="12" id="KW-0407">Ion channel</keyword>
<feature type="transmembrane region" description="Helical" evidence="13">
    <location>
        <begin position="175"/>
        <end position="195"/>
    </location>
</feature>
<dbReference type="STRING" id="796925.A0A137PAZ2"/>
<keyword evidence="4" id="KW-0107">Calcium channel</keyword>
<dbReference type="Pfam" id="PF00520">
    <property type="entry name" value="Ion_trans"/>
    <property type="match status" value="1"/>
</dbReference>
<keyword evidence="8 13" id="KW-1133">Transmembrane helix</keyword>
<feature type="transmembrane region" description="Helical" evidence="13">
    <location>
        <begin position="57"/>
        <end position="81"/>
    </location>
</feature>
<evidence type="ECO:0000259" key="14">
    <source>
        <dbReference type="Pfam" id="PF00520"/>
    </source>
</evidence>
<evidence type="ECO:0000256" key="11">
    <source>
        <dbReference type="ARBA" id="ARBA00023180"/>
    </source>
</evidence>
<accession>A0A137PAZ2</accession>
<keyword evidence="11" id="KW-0325">Glycoprotein</keyword>
<evidence type="ECO:0000256" key="8">
    <source>
        <dbReference type="ARBA" id="ARBA00022989"/>
    </source>
</evidence>
<evidence type="ECO:0000256" key="13">
    <source>
        <dbReference type="SAM" id="Phobius"/>
    </source>
</evidence>
<evidence type="ECO:0000313" key="15">
    <source>
        <dbReference type="EMBL" id="KXN72187.1"/>
    </source>
</evidence>
<dbReference type="InterPro" id="IPR050599">
    <property type="entry name" value="VDCC_alpha-1_subunit"/>
</dbReference>
<organism evidence="15 16">
    <name type="scientific">Conidiobolus coronatus (strain ATCC 28846 / CBS 209.66 / NRRL 28638)</name>
    <name type="common">Delacroixia coronata</name>
    <dbReference type="NCBI Taxonomy" id="796925"/>
    <lineage>
        <taxon>Eukaryota</taxon>
        <taxon>Fungi</taxon>
        <taxon>Fungi incertae sedis</taxon>
        <taxon>Zoopagomycota</taxon>
        <taxon>Entomophthoromycotina</taxon>
        <taxon>Entomophthoromycetes</taxon>
        <taxon>Entomophthorales</taxon>
        <taxon>Ancylistaceae</taxon>
        <taxon>Conidiobolus</taxon>
    </lineage>
</organism>
<dbReference type="Gene3D" id="1.10.287.70">
    <property type="match status" value="1"/>
</dbReference>
<evidence type="ECO:0000313" key="16">
    <source>
        <dbReference type="Proteomes" id="UP000070444"/>
    </source>
</evidence>
<feature type="domain" description="Ion transport" evidence="14">
    <location>
        <begin position="89"/>
        <end position="209"/>
    </location>
</feature>
<gene>
    <name evidence="15" type="ORF">CONCODRAFT_5025</name>
</gene>
<dbReference type="Proteomes" id="UP000070444">
    <property type="component" value="Unassembled WGS sequence"/>
</dbReference>
<keyword evidence="7" id="KW-0851">Voltage-gated channel</keyword>
<keyword evidence="9" id="KW-0406">Ion transport</keyword>
<dbReference type="GO" id="GO:0098703">
    <property type="term" value="P:calcium ion import across plasma membrane"/>
    <property type="evidence" value="ECO:0007669"/>
    <property type="project" value="TreeGrafter"/>
</dbReference>
<evidence type="ECO:0000256" key="10">
    <source>
        <dbReference type="ARBA" id="ARBA00023136"/>
    </source>
</evidence>
<evidence type="ECO:0000256" key="2">
    <source>
        <dbReference type="ARBA" id="ARBA00022448"/>
    </source>
</evidence>
<keyword evidence="2" id="KW-0813">Transport</keyword>
<dbReference type="AlphaFoldDB" id="A0A137PAZ2"/>
<feature type="transmembrane region" description="Helical" evidence="13">
    <location>
        <begin position="343"/>
        <end position="367"/>
    </location>
</feature>
<dbReference type="PANTHER" id="PTHR45628">
    <property type="entry name" value="VOLTAGE-DEPENDENT CALCIUM CHANNEL TYPE A SUBUNIT ALPHA-1"/>
    <property type="match status" value="1"/>
</dbReference>
<evidence type="ECO:0000256" key="7">
    <source>
        <dbReference type="ARBA" id="ARBA00022882"/>
    </source>
</evidence>
<dbReference type="GO" id="GO:0005891">
    <property type="term" value="C:voltage-gated calcium channel complex"/>
    <property type="evidence" value="ECO:0007669"/>
    <property type="project" value="TreeGrafter"/>
</dbReference>
<dbReference type="EMBL" id="KQ964458">
    <property type="protein sequence ID" value="KXN72187.1"/>
    <property type="molecule type" value="Genomic_DNA"/>
</dbReference>
<evidence type="ECO:0000256" key="12">
    <source>
        <dbReference type="ARBA" id="ARBA00023303"/>
    </source>
</evidence>
<proteinExistence type="predicted"/>
<protein>
    <recommendedName>
        <fullName evidence="14">Ion transport domain-containing protein</fullName>
    </recommendedName>
</protein>
<keyword evidence="3" id="KW-0109">Calcium transport</keyword>
<keyword evidence="6" id="KW-0106">Calcium</keyword>
<name>A0A137PAZ2_CONC2</name>
<evidence type="ECO:0000256" key="3">
    <source>
        <dbReference type="ARBA" id="ARBA00022568"/>
    </source>
</evidence>
<comment type="subcellular location">
    <subcellularLocation>
        <location evidence="1">Membrane</location>
        <topology evidence="1">Multi-pass membrane protein</topology>
    </subcellularLocation>
</comment>
<feature type="transmembrane region" description="Helical" evidence="13">
    <location>
        <begin position="379"/>
        <end position="397"/>
    </location>
</feature>
<sequence>MLGLDLQQELDSSNDKEFNTQTGTYETKKNLKPKFNLIQWWKSPQKGFPGLIPELPYWYLVKLSELLEVLSFVVIWLDFILRVSDVYDGTWRVYQIMSKLSLNLINLLRVLLFIWALLLLVAPMIETESEIEPGENNIMRFDTIQQTVLSLIQLLDSEDWPNQLYEMTFVFEKRAAILIVALIYITWIFLTNFILARMFIAVAMEGFELYRGEKYQIQLNKFIKNIHGLKQREESYPISNWNPYRLLPPSPLPLSIPKLPNYLKLRLPTHLTESLIDGPKPQTEKFTPRDYYRSRFYNDHPNYSRTLFLFRPNNPIRRFCHYLNDPNFSFWKSLIKFKRDLRIIYHLVIWTAIVGSTIVGGLNAPWVRFEYFNTREGRGAVYWHLNTVFTSILLFEFL</sequence>
<keyword evidence="16" id="KW-1185">Reference proteome</keyword>
<evidence type="ECO:0000256" key="4">
    <source>
        <dbReference type="ARBA" id="ARBA00022673"/>
    </source>
</evidence>